<dbReference type="Proteomes" id="UP000824890">
    <property type="component" value="Unassembled WGS sequence"/>
</dbReference>
<comment type="caution">
    <text evidence="1">The sequence shown here is derived from an EMBL/GenBank/DDBJ whole genome shotgun (WGS) entry which is preliminary data.</text>
</comment>
<name>A0ABQ8AR52_BRANA</name>
<dbReference type="EMBL" id="JAGKQM010000013">
    <property type="protein sequence ID" value="KAH0895021.1"/>
    <property type="molecule type" value="Genomic_DNA"/>
</dbReference>
<evidence type="ECO:0000313" key="2">
    <source>
        <dbReference type="Proteomes" id="UP000824890"/>
    </source>
</evidence>
<protein>
    <submittedName>
        <fullName evidence="1">Uncharacterized protein</fullName>
    </submittedName>
</protein>
<evidence type="ECO:0000313" key="1">
    <source>
        <dbReference type="EMBL" id="KAH0895021.1"/>
    </source>
</evidence>
<reference evidence="1 2" key="1">
    <citation type="submission" date="2021-05" db="EMBL/GenBank/DDBJ databases">
        <title>Genome Assembly of Synthetic Allotetraploid Brassica napus Reveals Homoeologous Exchanges between Subgenomes.</title>
        <authorList>
            <person name="Davis J.T."/>
        </authorList>
    </citation>
    <scope>NUCLEOTIDE SEQUENCE [LARGE SCALE GENOMIC DNA]</scope>
    <source>
        <strain evidence="2">cv. Da-Ae</strain>
        <tissue evidence="1">Seedling</tissue>
    </source>
</reference>
<sequence length="211" mass="24281">MFHKENYIRIIIFFFVNKVFYEDFVSLISNSVKLGGATHSDASFWDFRNMAENCKIKELRHTGNWLSWTGVRDHVWMWASDHRSIRIVFALEKDDPSRSRFFFDKRFINKAGFEELVKQSWGSTEQDSSNTMDRIGRCRRNILKSMNSFDQSLVTNAPKEANSIALQVASSVTRDQRFQSYMANGGPNWLSSSITAEAVNARSTSTILSGH</sequence>
<accession>A0ABQ8AR52</accession>
<organism evidence="1 2">
    <name type="scientific">Brassica napus</name>
    <name type="common">Rape</name>
    <dbReference type="NCBI Taxonomy" id="3708"/>
    <lineage>
        <taxon>Eukaryota</taxon>
        <taxon>Viridiplantae</taxon>
        <taxon>Streptophyta</taxon>
        <taxon>Embryophyta</taxon>
        <taxon>Tracheophyta</taxon>
        <taxon>Spermatophyta</taxon>
        <taxon>Magnoliopsida</taxon>
        <taxon>eudicotyledons</taxon>
        <taxon>Gunneridae</taxon>
        <taxon>Pentapetalae</taxon>
        <taxon>rosids</taxon>
        <taxon>malvids</taxon>
        <taxon>Brassicales</taxon>
        <taxon>Brassicaceae</taxon>
        <taxon>Brassiceae</taxon>
        <taxon>Brassica</taxon>
    </lineage>
</organism>
<keyword evidence="2" id="KW-1185">Reference proteome</keyword>
<gene>
    <name evidence="1" type="ORF">HID58_057450</name>
</gene>
<proteinExistence type="predicted"/>